<gene>
    <name evidence="2" type="ORF">PHATR_44066</name>
</gene>
<sequence>MPTWVGIEDGSAQASKVWLARQGDHQQQQEDWWKPLRKLDCEALNVSPEKPIYIEEGRCTADPVSGIVFYNFFRGHQRQLCSAIWFLREETSNKDFRLVPITNDTDSAAIEALYRAAVQATSSLGKGIASVLDQRVDLEQGNAKVKVVQTGNTLTMKQFPSNSWFIGGGQDLQRGYGPYVVEGEEDETVLGPVRHPVFVVHGIGEAFFARDDVKIPSLINQMNATRIHVQQKQVLLWKIACQKAKKTGQALPHPPNRIEFIPIEWFNRLHDSSTALMKSLKATTLQSIPALRAIANDVIFDVLMYLTPNFCESVLECVTTQVNELYGAFAKVHPGFLPHGGKCSFIGHSLGSVIVWDLLSILKDRDEAKAGTTASMNTQGVAIASPEKGGSDLGYQAYAKETGANQACNGTWGPSLTKPMTRTIPFIPECTVFLGSPLGMFLTLRGAHAVFDELRDVAIKQATHRVGEGKSGNDEHVDVPVTSPFSLPTGRLYNIFNPSDPVAYRIEPLLLPQDLDSAELPAPRYLTAPGKDLKFHVKAKQITDDLRKSIMDQKMVWGSLIESAVSALSTDVATTKAAGLAKPHIHGGALNFPLGGKSDRVDYSFQPAVIDNEYISSVLAHSTATYFGN</sequence>
<dbReference type="AlphaFoldDB" id="B5Y588"/>
<dbReference type="EMBL" id="CP001142">
    <property type="protein sequence ID" value="ACI65614.1"/>
    <property type="molecule type" value="Genomic_DNA"/>
</dbReference>
<dbReference type="PANTHER" id="PTHR23509:SF10">
    <property type="entry name" value="LD21067P"/>
    <property type="match status" value="1"/>
</dbReference>
<dbReference type="Pfam" id="PF02862">
    <property type="entry name" value="DDHD"/>
    <property type="match status" value="1"/>
</dbReference>
<evidence type="ECO:0000313" key="3">
    <source>
        <dbReference type="Proteomes" id="UP000000759"/>
    </source>
</evidence>
<dbReference type="InParanoid" id="B5Y588"/>
<organism evidence="2 3">
    <name type="scientific">Phaeodactylum tricornutum (strain CCAP 1055/1)</name>
    <dbReference type="NCBI Taxonomy" id="556484"/>
    <lineage>
        <taxon>Eukaryota</taxon>
        <taxon>Sar</taxon>
        <taxon>Stramenopiles</taxon>
        <taxon>Ochrophyta</taxon>
        <taxon>Bacillariophyta</taxon>
        <taxon>Bacillariophyceae</taxon>
        <taxon>Bacillariophycidae</taxon>
        <taxon>Naviculales</taxon>
        <taxon>Phaeodactylaceae</taxon>
        <taxon>Phaeodactylum</taxon>
    </lineage>
</organism>
<evidence type="ECO:0000259" key="1">
    <source>
        <dbReference type="PROSITE" id="PS51043"/>
    </source>
</evidence>
<proteinExistence type="predicted"/>
<dbReference type="SMART" id="SM01127">
    <property type="entry name" value="DDHD"/>
    <property type="match status" value="1"/>
</dbReference>
<dbReference type="Proteomes" id="UP000000759">
    <property type="component" value="Chromosome 3"/>
</dbReference>
<dbReference type="GO" id="GO:0046872">
    <property type="term" value="F:metal ion binding"/>
    <property type="evidence" value="ECO:0007669"/>
    <property type="project" value="InterPro"/>
</dbReference>
<feature type="domain" description="DDHD" evidence="1">
    <location>
        <begin position="424"/>
        <end position="629"/>
    </location>
</feature>
<dbReference type="eggNOG" id="KOG2308">
    <property type="taxonomic scope" value="Eukaryota"/>
</dbReference>
<dbReference type="RefSeq" id="XP_002186144.1">
    <property type="nucleotide sequence ID" value="XM_002186108.1"/>
</dbReference>
<protein>
    <recommendedName>
        <fullName evidence="1">DDHD domain-containing protein</fullName>
    </recommendedName>
</protein>
<feature type="non-terminal residue" evidence="2">
    <location>
        <position position="629"/>
    </location>
</feature>
<dbReference type="GO" id="GO:0004620">
    <property type="term" value="F:phospholipase activity"/>
    <property type="evidence" value="ECO:0007669"/>
    <property type="project" value="TreeGrafter"/>
</dbReference>
<evidence type="ECO:0000313" key="2">
    <source>
        <dbReference type="EMBL" id="ACI65614.1"/>
    </source>
</evidence>
<dbReference type="InterPro" id="IPR058055">
    <property type="entry name" value="PA-PLA1"/>
</dbReference>
<keyword evidence="3" id="KW-1185">Reference proteome</keyword>
<dbReference type="HOGENOM" id="CLU_412506_0_0_1"/>
<dbReference type="GO" id="GO:0005737">
    <property type="term" value="C:cytoplasm"/>
    <property type="evidence" value="ECO:0007669"/>
    <property type="project" value="TreeGrafter"/>
</dbReference>
<name>B5Y588_PHATC</name>
<dbReference type="GeneID" id="7204015"/>
<dbReference type="STRING" id="556484.B5Y588"/>
<dbReference type="PANTHER" id="PTHR23509">
    <property type="entry name" value="PA-PL1 PHOSPHOLIPASE FAMILY"/>
    <property type="match status" value="1"/>
</dbReference>
<reference evidence="2 3" key="1">
    <citation type="journal article" date="2008" name="Nature">
        <title>The Phaeodactylum genome reveals the evolutionary history of diatom genomes.</title>
        <authorList>
            <person name="Bowler C."/>
            <person name="Allen A.E."/>
            <person name="Badger J.H."/>
            <person name="Grimwood J."/>
            <person name="Jabbari K."/>
            <person name="Kuo A."/>
            <person name="Maheswari U."/>
            <person name="Martens C."/>
            <person name="Maumus F."/>
            <person name="Otillar R.P."/>
            <person name="Rayko E."/>
            <person name="Salamov A."/>
            <person name="Vandepoele K."/>
            <person name="Beszteri B."/>
            <person name="Gruber A."/>
            <person name="Heijde M."/>
            <person name="Katinka M."/>
            <person name="Mock T."/>
            <person name="Valentin K."/>
            <person name="Verret F."/>
            <person name="Berges J.A."/>
            <person name="Brownlee C."/>
            <person name="Cadoret J.P."/>
            <person name="Chiovitti A."/>
            <person name="Choi C.J."/>
            <person name="Coesel S."/>
            <person name="De Martino A."/>
            <person name="Detter J.C."/>
            <person name="Durkin C."/>
            <person name="Falciatore A."/>
            <person name="Fournet J."/>
            <person name="Haruta M."/>
            <person name="Huysman M.J."/>
            <person name="Jenkins B.D."/>
            <person name="Jiroutova K."/>
            <person name="Jorgensen R.E."/>
            <person name="Joubert Y."/>
            <person name="Kaplan A."/>
            <person name="Kroger N."/>
            <person name="Kroth P.G."/>
            <person name="La Roche J."/>
            <person name="Lindquist E."/>
            <person name="Lommer M."/>
            <person name="Martin-Jezequel V."/>
            <person name="Lopez P.J."/>
            <person name="Lucas S."/>
            <person name="Mangogna M."/>
            <person name="McGinnis K."/>
            <person name="Medlin L.K."/>
            <person name="Montsant A."/>
            <person name="Oudot-Le Secq M.P."/>
            <person name="Napoli C."/>
            <person name="Obornik M."/>
            <person name="Parker M.S."/>
            <person name="Petit J.L."/>
            <person name="Porcel B.M."/>
            <person name="Poulsen N."/>
            <person name="Robison M."/>
            <person name="Rychlewski L."/>
            <person name="Rynearson T.A."/>
            <person name="Schmutz J."/>
            <person name="Shapiro H."/>
            <person name="Siaut M."/>
            <person name="Stanley M."/>
            <person name="Sussman M.R."/>
            <person name="Taylor A.R."/>
            <person name="Vardi A."/>
            <person name="von Dassow P."/>
            <person name="Vyverman W."/>
            <person name="Willis A."/>
            <person name="Wyrwicz L.S."/>
            <person name="Rokhsar D.S."/>
            <person name="Weissenbach J."/>
            <person name="Armbrust E.V."/>
            <person name="Green B.R."/>
            <person name="Van de Peer Y."/>
            <person name="Grigoriev I.V."/>
        </authorList>
    </citation>
    <scope>NUCLEOTIDE SEQUENCE [LARGE SCALE GENOMIC DNA]</scope>
    <source>
        <strain evidence="2 3">CCAP 1055/1</strain>
    </source>
</reference>
<dbReference type="InterPro" id="IPR004177">
    <property type="entry name" value="DDHD_dom"/>
</dbReference>
<accession>B5Y588</accession>
<dbReference type="PaxDb" id="2850-Phatr44066"/>
<dbReference type="OrthoDB" id="69269at2759"/>
<reference evidence="3" key="2">
    <citation type="submission" date="2008-08" db="EMBL/GenBank/DDBJ databases">
        <authorList>
            <consortium name="Diatom Consortium"/>
            <person name="Grigoriev I."/>
            <person name="Grimwood J."/>
            <person name="Kuo A."/>
            <person name="Otillar R.P."/>
            <person name="Salamov A."/>
            <person name="Detter J.C."/>
            <person name="Lindquist E."/>
            <person name="Shapiro H."/>
            <person name="Lucas S."/>
            <person name="Glavina del Rio T."/>
            <person name="Pitluck S."/>
            <person name="Rokhsar D."/>
            <person name="Bowler C."/>
        </authorList>
    </citation>
    <scope>GENOME REANNOTATION</scope>
    <source>
        <strain evidence="3">CCAP 1055/1</strain>
    </source>
</reference>
<dbReference type="PROSITE" id="PS51043">
    <property type="entry name" value="DDHD"/>
    <property type="match status" value="1"/>
</dbReference>
<dbReference type="KEGG" id="pti:PHATR_44066"/>